<gene>
    <name evidence="3" type="ORF">A3H78_02675</name>
</gene>
<dbReference type="SMART" id="SM00530">
    <property type="entry name" value="HTH_XRE"/>
    <property type="match status" value="1"/>
</dbReference>
<dbReference type="InterPro" id="IPR001387">
    <property type="entry name" value="Cro/C1-type_HTH"/>
</dbReference>
<dbReference type="GO" id="GO:0003677">
    <property type="term" value="F:DNA binding"/>
    <property type="evidence" value="ECO:0007669"/>
    <property type="project" value="UniProtKB-KW"/>
</dbReference>
<proteinExistence type="predicted"/>
<dbReference type="InterPro" id="IPR010982">
    <property type="entry name" value="Lambda_DNA-bd_dom_sf"/>
</dbReference>
<dbReference type="InterPro" id="IPR050807">
    <property type="entry name" value="TransReg_Diox_bact_type"/>
</dbReference>
<dbReference type="Pfam" id="PF01381">
    <property type="entry name" value="HTH_3"/>
    <property type="match status" value="1"/>
</dbReference>
<protein>
    <recommendedName>
        <fullName evidence="2">HTH cro/C1-type domain-containing protein</fullName>
    </recommendedName>
</protein>
<evidence type="ECO:0000259" key="2">
    <source>
        <dbReference type="PROSITE" id="PS50943"/>
    </source>
</evidence>
<comment type="caution">
    <text evidence="3">The sequence shown here is derived from an EMBL/GenBank/DDBJ whole genome shotgun (WGS) entry which is preliminary data.</text>
</comment>
<name>A0A1F7JC86_9BACT</name>
<keyword evidence="1" id="KW-0238">DNA-binding</keyword>
<evidence type="ECO:0000313" key="3">
    <source>
        <dbReference type="EMBL" id="OGK53221.1"/>
    </source>
</evidence>
<dbReference type="Gene3D" id="1.10.260.40">
    <property type="entry name" value="lambda repressor-like DNA-binding domains"/>
    <property type="match status" value="1"/>
</dbReference>
<dbReference type="EMBL" id="MGAV01000022">
    <property type="protein sequence ID" value="OGK53221.1"/>
    <property type="molecule type" value="Genomic_DNA"/>
</dbReference>
<dbReference type="PROSITE" id="PS50943">
    <property type="entry name" value="HTH_CROC1"/>
    <property type="match status" value="1"/>
</dbReference>
<dbReference type="Proteomes" id="UP000177418">
    <property type="component" value="Unassembled WGS sequence"/>
</dbReference>
<dbReference type="PANTHER" id="PTHR46797">
    <property type="entry name" value="HTH-TYPE TRANSCRIPTIONAL REGULATOR"/>
    <property type="match status" value="1"/>
</dbReference>
<dbReference type="SUPFAM" id="SSF47413">
    <property type="entry name" value="lambda repressor-like DNA-binding domains"/>
    <property type="match status" value="1"/>
</dbReference>
<dbReference type="GO" id="GO:0005829">
    <property type="term" value="C:cytosol"/>
    <property type="evidence" value="ECO:0007669"/>
    <property type="project" value="TreeGrafter"/>
</dbReference>
<sequence length="81" mass="9396">MRQNFSGKNVRGNFIYKRLGQQLLSNRKKRGLSQEELSTLSHVDRTFIGRIEQGRANPSFKTVCKISRVLKVRMVELLKGF</sequence>
<dbReference type="GO" id="GO:0003700">
    <property type="term" value="F:DNA-binding transcription factor activity"/>
    <property type="evidence" value="ECO:0007669"/>
    <property type="project" value="TreeGrafter"/>
</dbReference>
<evidence type="ECO:0000313" key="4">
    <source>
        <dbReference type="Proteomes" id="UP000177418"/>
    </source>
</evidence>
<dbReference type="AlphaFoldDB" id="A0A1F7JC86"/>
<reference evidence="3 4" key="1">
    <citation type="journal article" date="2016" name="Nat. Commun.">
        <title>Thousands of microbial genomes shed light on interconnected biogeochemical processes in an aquifer system.</title>
        <authorList>
            <person name="Anantharaman K."/>
            <person name="Brown C.T."/>
            <person name="Hug L.A."/>
            <person name="Sharon I."/>
            <person name="Castelle C.J."/>
            <person name="Probst A.J."/>
            <person name="Thomas B.C."/>
            <person name="Singh A."/>
            <person name="Wilkins M.J."/>
            <person name="Karaoz U."/>
            <person name="Brodie E.L."/>
            <person name="Williams K.H."/>
            <person name="Hubbard S.S."/>
            <person name="Banfield J.F."/>
        </authorList>
    </citation>
    <scope>NUCLEOTIDE SEQUENCE [LARGE SCALE GENOMIC DNA]</scope>
</reference>
<evidence type="ECO:0000256" key="1">
    <source>
        <dbReference type="ARBA" id="ARBA00023125"/>
    </source>
</evidence>
<dbReference type="CDD" id="cd00093">
    <property type="entry name" value="HTH_XRE"/>
    <property type="match status" value="1"/>
</dbReference>
<feature type="domain" description="HTH cro/C1-type" evidence="2">
    <location>
        <begin position="27"/>
        <end position="77"/>
    </location>
</feature>
<organism evidence="3 4">
    <name type="scientific">Candidatus Roizmanbacteria bacterium RIFCSPLOWO2_02_FULL_36_11</name>
    <dbReference type="NCBI Taxonomy" id="1802071"/>
    <lineage>
        <taxon>Bacteria</taxon>
        <taxon>Candidatus Roizmaniibacteriota</taxon>
    </lineage>
</organism>
<dbReference type="PANTHER" id="PTHR46797:SF1">
    <property type="entry name" value="METHYLPHOSPHONATE SYNTHASE"/>
    <property type="match status" value="1"/>
</dbReference>
<accession>A0A1F7JC86</accession>